<dbReference type="PROSITE" id="PS51464">
    <property type="entry name" value="SIS"/>
    <property type="match status" value="2"/>
</dbReference>
<dbReference type="SUPFAM" id="SSF56235">
    <property type="entry name" value="N-terminal nucleophile aminohydrolases (Ntn hydrolases)"/>
    <property type="match status" value="1"/>
</dbReference>
<dbReference type="InterPro" id="IPR046348">
    <property type="entry name" value="SIS_dom_sf"/>
</dbReference>
<dbReference type="NCBIfam" id="TIGR01135">
    <property type="entry name" value="glmS"/>
    <property type="match status" value="1"/>
</dbReference>
<dbReference type="CDD" id="cd00714">
    <property type="entry name" value="GFAT"/>
    <property type="match status" value="1"/>
</dbReference>
<dbReference type="Gene3D" id="3.60.20.10">
    <property type="entry name" value="Glutamine Phosphoribosylpyrophosphate, subunit 1, domain 1"/>
    <property type="match status" value="1"/>
</dbReference>
<dbReference type="InterPro" id="IPR047084">
    <property type="entry name" value="GFAT_N"/>
</dbReference>
<dbReference type="GO" id="GO:0004360">
    <property type="term" value="F:glutamine-fructose-6-phosphate transaminase (isomerizing) activity"/>
    <property type="evidence" value="ECO:0007669"/>
    <property type="project" value="UniProtKB-EC"/>
</dbReference>
<evidence type="ECO:0000256" key="4">
    <source>
        <dbReference type="ARBA" id="ARBA00022679"/>
    </source>
</evidence>
<dbReference type="PANTHER" id="PTHR10937">
    <property type="entry name" value="GLUCOSAMINE--FRUCTOSE-6-PHOSPHATE AMINOTRANSFERASE, ISOMERIZING"/>
    <property type="match status" value="1"/>
</dbReference>
<evidence type="ECO:0000259" key="8">
    <source>
        <dbReference type="PROSITE" id="PS51464"/>
    </source>
</evidence>
<evidence type="ECO:0000256" key="2">
    <source>
        <dbReference type="ARBA" id="ARBA00012916"/>
    </source>
</evidence>
<name>A0A6C0DIA1_9ZZZZ</name>
<dbReference type="NCBIfam" id="NF001484">
    <property type="entry name" value="PRK00331.1"/>
    <property type="match status" value="1"/>
</dbReference>
<dbReference type="AlphaFoldDB" id="A0A6C0DIA1"/>
<dbReference type="InterPro" id="IPR017932">
    <property type="entry name" value="GATase_2_dom"/>
</dbReference>
<dbReference type="GO" id="GO:0006047">
    <property type="term" value="P:UDP-N-acetylglucosamine metabolic process"/>
    <property type="evidence" value="ECO:0007669"/>
    <property type="project" value="TreeGrafter"/>
</dbReference>
<dbReference type="Gene3D" id="3.40.50.10490">
    <property type="entry name" value="Glucose-6-phosphate isomerase like protein, domain 1"/>
    <property type="match status" value="2"/>
</dbReference>
<evidence type="ECO:0000256" key="5">
    <source>
        <dbReference type="ARBA" id="ARBA00022737"/>
    </source>
</evidence>
<dbReference type="CDD" id="cd05008">
    <property type="entry name" value="SIS_GlmS_GlmD_1"/>
    <property type="match status" value="1"/>
</dbReference>
<dbReference type="PANTHER" id="PTHR10937:SF0">
    <property type="entry name" value="GLUTAMINE--FRUCTOSE-6-PHOSPHATE TRANSAMINASE (ISOMERIZING)"/>
    <property type="match status" value="1"/>
</dbReference>
<feature type="domain" description="Glutamine amidotransferase type-2" evidence="7">
    <location>
        <begin position="2"/>
        <end position="225"/>
    </location>
</feature>
<dbReference type="PROSITE" id="PS51278">
    <property type="entry name" value="GATASE_TYPE_2"/>
    <property type="match status" value="1"/>
</dbReference>
<dbReference type="InterPro" id="IPR001347">
    <property type="entry name" value="SIS_dom"/>
</dbReference>
<dbReference type="InterPro" id="IPR005855">
    <property type="entry name" value="GFAT"/>
</dbReference>
<sequence>MCGIFAILGKDNFQGVALTGMKLLLNRGYDSCGVSYIEQNNLNTIKYASTKSTPSIELLENELLSKPRIDSSIAILHTRWSTHGPPTNENSHPHHDNKDRIALVHNGIIENYQELKDELLSHGLVFKSQTDTEVVAVMIGYYLDQGLLVENAISNTVERLLGTWALTIIHKDFPHRIWVTRNGSPLLLGIENDYVIIASEQIAFANNIKKYIILNNHDLIEISKENNIIKYNKDIHNYKINYKKSSEIELEPLGYKTWLLKEICEQPETIIRAMNNGGRIESNKTVKFGGLDSCKIKLLEINHIILLGCGTSYYSSLWAINIFKSLDIFDTVSIYDGADFNYKDIPRSGKTALILVSQSGETRDLYRCIQIAKDHNLITIGVVNVVDSMIARETDCGVYLNAGREVAVASTKSFTNQCIVLVLIAVWFSQNKDNNEEKREQILADLMNLSFHMSAVISECYQKLPNLVHNCNKNSIFLLGKGSSQAIALEGALKIKEVSYIHAEGYSSSSLKHGPLALIDKELPIVLLDIDDEFREKNANCFQEIKAREAYVVRISDMNYGDIVISYNKTFGGLLANCVLQMLSYNLGIERGVNCDFPKNLAKVVTVD</sequence>
<dbReference type="FunFam" id="3.40.50.10490:FF:000036">
    <property type="entry name" value="Glutamine-fructose-6-phosphate transaminase (Isomerizing), variant"/>
    <property type="match status" value="1"/>
</dbReference>
<dbReference type="CDD" id="cd05009">
    <property type="entry name" value="SIS_GlmS_GlmD_2"/>
    <property type="match status" value="1"/>
</dbReference>
<dbReference type="EMBL" id="MN739616">
    <property type="protein sequence ID" value="QHT16151.1"/>
    <property type="molecule type" value="Genomic_DNA"/>
</dbReference>
<accession>A0A6C0DIA1</accession>
<keyword evidence="6" id="KW-0315">Glutamine amidotransferase</keyword>
<evidence type="ECO:0000313" key="9">
    <source>
        <dbReference type="EMBL" id="QHT16151.1"/>
    </source>
</evidence>
<reference evidence="9" key="1">
    <citation type="journal article" date="2020" name="Nature">
        <title>Giant virus diversity and host interactions through global metagenomics.</title>
        <authorList>
            <person name="Schulz F."/>
            <person name="Roux S."/>
            <person name="Paez-Espino D."/>
            <person name="Jungbluth S."/>
            <person name="Walsh D.A."/>
            <person name="Denef V.J."/>
            <person name="McMahon K.D."/>
            <person name="Konstantinidis K.T."/>
            <person name="Eloe-Fadrosh E.A."/>
            <person name="Kyrpides N.C."/>
            <person name="Woyke T."/>
        </authorList>
    </citation>
    <scope>NUCLEOTIDE SEQUENCE</scope>
    <source>
        <strain evidence="9">GVMAG-M-3300023174-182</strain>
    </source>
</reference>
<evidence type="ECO:0000256" key="6">
    <source>
        <dbReference type="ARBA" id="ARBA00022962"/>
    </source>
</evidence>
<keyword evidence="4" id="KW-0808">Transferase</keyword>
<dbReference type="SUPFAM" id="SSF53697">
    <property type="entry name" value="SIS domain"/>
    <property type="match status" value="1"/>
</dbReference>
<dbReference type="Pfam" id="PF01380">
    <property type="entry name" value="SIS"/>
    <property type="match status" value="2"/>
</dbReference>
<dbReference type="GO" id="GO:0097367">
    <property type="term" value="F:carbohydrate derivative binding"/>
    <property type="evidence" value="ECO:0007669"/>
    <property type="project" value="InterPro"/>
</dbReference>
<evidence type="ECO:0000256" key="3">
    <source>
        <dbReference type="ARBA" id="ARBA00022576"/>
    </source>
</evidence>
<dbReference type="GO" id="GO:0006487">
    <property type="term" value="P:protein N-linked glycosylation"/>
    <property type="evidence" value="ECO:0007669"/>
    <property type="project" value="TreeGrafter"/>
</dbReference>
<comment type="catalytic activity">
    <reaction evidence="1">
        <text>D-fructose 6-phosphate + L-glutamine = D-glucosamine 6-phosphate + L-glutamate</text>
        <dbReference type="Rhea" id="RHEA:13237"/>
        <dbReference type="ChEBI" id="CHEBI:29985"/>
        <dbReference type="ChEBI" id="CHEBI:58359"/>
        <dbReference type="ChEBI" id="CHEBI:58725"/>
        <dbReference type="ChEBI" id="CHEBI:61527"/>
        <dbReference type="EC" id="2.6.1.16"/>
    </reaction>
</comment>
<proteinExistence type="predicted"/>
<dbReference type="EC" id="2.6.1.16" evidence="2"/>
<feature type="domain" description="SIS" evidence="8">
    <location>
        <begin position="294"/>
        <end position="434"/>
    </location>
</feature>
<organism evidence="9">
    <name type="scientific">viral metagenome</name>
    <dbReference type="NCBI Taxonomy" id="1070528"/>
    <lineage>
        <taxon>unclassified sequences</taxon>
        <taxon>metagenomes</taxon>
        <taxon>organismal metagenomes</taxon>
    </lineage>
</organism>
<evidence type="ECO:0000259" key="7">
    <source>
        <dbReference type="PROSITE" id="PS51278"/>
    </source>
</evidence>
<dbReference type="InterPro" id="IPR035490">
    <property type="entry name" value="GlmS/FrlB_SIS"/>
</dbReference>
<dbReference type="InterPro" id="IPR029055">
    <property type="entry name" value="Ntn_hydrolases_N"/>
</dbReference>
<keyword evidence="3" id="KW-0032">Aminotransferase</keyword>
<keyword evidence="5" id="KW-0677">Repeat</keyword>
<protein>
    <recommendedName>
        <fullName evidence="2">glutamine--fructose-6-phosphate transaminase (isomerizing)</fullName>
        <ecNumber evidence="2">2.6.1.16</ecNumber>
    </recommendedName>
</protein>
<feature type="domain" description="SIS" evidence="8">
    <location>
        <begin position="464"/>
        <end position="598"/>
    </location>
</feature>
<evidence type="ECO:0000256" key="1">
    <source>
        <dbReference type="ARBA" id="ARBA00001031"/>
    </source>
</evidence>
<dbReference type="Pfam" id="PF13522">
    <property type="entry name" value="GATase_6"/>
    <property type="match status" value="1"/>
</dbReference>
<dbReference type="GO" id="GO:0006002">
    <property type="term" value="P:fructose 6-phosphate metabolic process"/>
    <property type="evidence" value="ECO:0007669"/>
    <property type="project" value="TreeGrafter"/>
</dbReference>
<dbReference type="InterPro" id="IPR035466">
    <property type="entry name" value="GlmS/AgaS_SIS"/>
</dbReference>